<dbReference type="Proteomes" id="UP000075903">
    <property type="component" value="Unassembled WGS sequence"/>
</dbReference>
<evidence type="ECO:0000256" key="8">
    <source>
        <dbReference type="ARBA" id="ARBA00022859"/>
    </source>
</evidence>
<evidence type="ECO:0000256" key="9">
    <source>
        <dbReference type="ARBA" id="ARBA00023157"/>
    </source>
</evidence>
<dbReference type="Gene3D" id="3.30.1640.30">
    <property type="match status" value="1"/>
</dbReference>
<dbReference type="InterPro" id="IPR018114">
    <property type="entry name" value="TRYPSIN_HIS"/>
</dbReference>
<keyword evidence="3" id="KW-0399">Innate immunity</keyword>
<evidence type="ECO:0000259" key="15">
    <source>
        <dbReference type="PROSITE" id="PS51888"/>
    </source>
</evidence>
<dbReference type="Gene3D" id="2.40.10.10">
    <property type="entry name" value="Trypsin-like serine proteases"/>
    <property type="match status" value="2"/>
</dbReference>
<dbReference type="CDD" id="cd00190">
    <property type="entry name" value="Tryp_SPc"/>
    <property type="match status" value="1"/>
</dbReference>
<dbReference type="GO" id="GO:0004252">
    <property type="term" value="F:serine-type endopeptidase activity"/>
    <property type="evidence" value="ECO:0007669"/>
    <property type="project" value="UniProtKB-UniRule"/>
</dbReference>
<evidence type="ECO:0000256" key="5">
    <source>
        <dbReference type="ARBA" id="ARBA00022729"/>
    </source>
</evidence>
<dbReference type="GO" id="GO:0045087">
    <property type="term" value="P:innate immune response"/>
    <property type="evidence" value="ECO:0007669"/>
    <property type="project" value="UniProtKB-KW"/>
</dbReference>
<dbReference type="Pfam" id="PF12032">
    <property type="entry name" value="CLIP"/>
    <property type="match status" value="1"/>
</dbReference>
<evidence type="ECO:0000256" key="3">
    <source>
        <dbReference type="ARBA" id="ARBA00022588"/>
    </source>
</evidence>
<keyword evidence="6 12" id="KW-0378">Hydrolase</keyword>
<evidence type="ECO:0000256" key="2">
    <source>
        <dbReference type="ARBA" id="ARBA00022525"/>
    </source>
</evidence>
<sequence length="387" mass="42359">MLCVDLSDHRFTGESVALHKGPTANKTMTGNRVINLLIVATLALAGQTVLALELGQDCVNPVGEAGKCVLFRECQPLVDIYNKPVNTPDDTQFLTESRCGLFERKTLVCCAGVRSKGKTLLPESPNCGVQLTDRVIGGQPTKIDEFPWTALIEYEKPNGRFGFHCGGSVINERYILTAAHCITSIPRGWKVHRVRLGEWDLSSTTDQEDDFYADAPIDLDIEKIIVHPGYNLQDKSHHNDIALIRFNREINYSSTIRAICLPLSNSLRNRKHAGLSSYAAGWGKTETASASQKKLKVELTVVDVKDCSPAYQRNGISLDSTQMCAGGVRGKDTCSGDSGGPLMRQMTGSWYLIGVVSFGPQKCGAPGVPGVYTNVAEYVDWIKDNIY</sequence>
<dbReference type="VEuPathDB" id="VectorBase:AMEM21_011143"/>
<comment type="domain">
    <text evidence="13">The clip domain consists of 35-55 residues which are 'knitted' together usually by 3 conserved disulfide bonds forming a clip-like compact structure.</text>
</comment>
<dbReference type="Pfam" id="PF00089">
    <property type="entry name" value="Trypsin"/>
    <property type="match status" value="1"/>
</dbReference>
<keyword evidence="2 13" id="KW-0964">Secreted</keyword>
<dbReference type="STRING" id="30066.A0A182ULV4"/>
<dbReference type="InterPro" id="IPR033116">
    <property type="entry name" value="TRYPSIN_SER"/>
</dbReference>
<evidence type="ECO:0000259" key="14">
    <source>
        <dbReference type="PROSITE" id="PS50240"/>
    </source>
</evidence>
<dbReference type="SUPFAM" id="SSF50494">
    <property type="entry name" value="Trypsin-like serine proteases"/>
    <property type="match status" value="1"/>
</dbReference>
<keyword evidence="5" id="KW-0732">Signal</keyword>
<reference evidence="16" key="1">
    <citation type="submission" date="2020-05" db="UniProtKB">
        <authorList>
            <consortium name="EnsemblMetazoa"/>
        </authorList>
    </citation>
    <scope>IDENTIFICATION</scope>
    <source>
        <strain evidence="16">MAF</strain>
    </source>
</reference>
<evidence type="ECO:0000256" key="6">
    <source>
        <dbReference type="ARBA" id="ARBA00022801"/>
    </source>
</evidence>
<evidence type="ECO:0000256" key="10">
    <source>
        <dbReference type="ARBA" id="ARBA00023180"/>
    </source>
</evidence>
<dbReference type="InterPro" id="IPR038565">
    <property type="entry name" value="CLIP_sf"/>
</dbReference>
<dbReference type="AlphaFoldDB" id="A0A182ULV4"/>
<dbReference type="EC" id="3.4.21.-" evidence="12"/>
<keyword evidence="8" id="KW-0391">Immunity</keyword>
<dbReference type="PROSITE" id="PS51888">
    <property type="entry name" value="CLIP"/>
    <property type="match status" value="1"/>
</dbReference>
<evidence type="ECO:0000256" key="4">
    <source>
        <dbReference type="ARBA" id="ARBA00022670"/>
    </source>
</evidence>
<keyword evidence="7 12" id="KW-0720">Serine protease</keyword>
<evidence type="ECO:0000256" key="13">
    <source>
        <dbReference type="RuleBase" id="RU366078"/>
    </source>
</evidence>
<keyword evidence="4 12" id="KW-0645">Protease</keyword>
<dbReference type="SMART" id="SM00680">
    <property type="entry name" value="CLIP"/>
    <property type="match status" value="1"/>
</dbReference>
<dbReference type="GO" id="GO:0005576">
    <property type="term" value="C:extracellular region"/>
    <property type="evidence" value="ECO:0007669"/>
    <property type="project" value="UniProtKB-SubCell"/>
</dbReference>
<evidence type="ECO:0000256" key="11">
    <source>
        <dbReference type="ARBA" id="ARBA00024195"/>
    </source>
</evidence>
<keyword evidence="10" id="KW-0325">Glycoprotein</keyword>
<evidence type="ECO:0000313" key="16">
    <source>
        <dbReference type="EnsemblMetazoa" id="AMEM000106-PA"/>
    </source>
</evidence>
<evidence type="ECO:0000256" key="1">
    <source>
        <dbReference type="ARBA" id="ARBA00004613"/>
    </source>
</evidence>
<dbReference type="PROSITE" id="PS00135">
    <property type="entry name" value="TRYPSIN_SER"/>
    <property type="match status" value="1"/>
</dbReference>
<dbReference type="GO" id="GO:0006508">
    <property type="term" value="P:proteolysis"/>
    <property type="evidence" value="ECO:0007669"/>
    <property type="project" value="UniProtKB-KW"/>
</dbReference>
<dbReference type="PRINTS" id="PR00722">
    <property type="entry name" value="CHYMOTRYPSIN"/>
</dbReference>
<dbReference type="PROSITE" id="PS50240">
    <property type="entry name" value="TRYPSIN_DOM"/>
    <property type="match status" value="1"/>
</dbReference>
<dbReference type="SMART" id="SM00020">
    <property type="entry name" value="Tryp_SPc"/>
    <property type="match status" value="1"/>
</dbReference>
<protein>
    <recommendedName>
        <fullName evidence="13">CLIP domain-containing serine protease</fullName>
        <ecNumber evidence="12">3.4.21.-</ecNumber>
    </recommendedName>
</protein>
<dbReference type="PROSITE" id="PS00134">
    <property type="entry name" value="TRYPSIN_HIS"/>
    <property type="match status" value="1"/>
</dbReference>
<dbReference type="InterPro" id="IPR043504">
    <property type="entry name" value="Peptidase_S1_PA_chymotrypsin"/>
</dbReference>
<dbReference type="EnsemblMetazoa" id="AMEM000106-RA">
    <property type="protein sequence ID" value="AMEM000106-PA"/>
    <property type="gene ID" value="AMEM000106"/>
</dbReference>
<dbReference type="InterPro" id="IPR001254">
    <property type="entry name" value="Trypsin_dom"/>
</dbReference>
<name>A0A182ULV4_ANOME</name>
<organism evidence="16 17">
    <name type="scientific">Anopheles merus</name>
    <name type="common">Mosquito</name>
    <dbReference type="NCBI Taxonomy" id="30066"/>
    <lineage>
        <taxon>Eukaryota</taxon>
        <taxon>Metazoa</taxon>
        <taxon>Ecdysozoa</taxon>
        <taxon>Arthropoda</taxon>
        <taxon>Hexapoda</taxon>
        <taxon>Insecta</taxon>
        <taxon>Pterygota</taxon>
        <taxon>Neoptera</taxon>
        <taxon>Endopterygota</taxon>
        <taxon>Diptera</taxon>
        <taxon>Nematocera</taxon>
        <taxon>Culicoidea</taxon>
        <taxon>Culicidae</taxon>
        <taxon>Anophelinae</taxon>
        <taxon>Anopheles</taxon>
    </lineage>
</organism>
<keyword evidence="9" id="KW-1015">Disulfide bond</keyword>
<dbReference type="PANTHER" id="PTHR24256">
    <property type="entry name" value="TRYPTASE-RELATED"/>
    <property type="match status" value="1"/>
</dbReference>
<feature type="domain" description="Peptidase S1" evidence="14">
    <location>
        <begin position="135"/>
        <end position="387"/>
    </location>
</feature>
<keyword evidence="17" id="KW-1185">Reference proteome</keyword>
<dbReference type="InterPro" id="IPR001314">
    <property type="entry name" value="Peptidase_S1A"/>
</dbReference>
<dbReference type="VEuPathDB" id="VectorBase:AMEM000106"/>
<evidence type="ECO:0000256" key="7">
    <source>
        <dbReference type="ARBA" id="ARBA00022825"/>
    </source>
</evidence>
<dbReference type="InterPro" id="IPR051487">
    <property type="entry name" value="Ser/Thr_Proteases_Immune/Dev"/>
</dbReference>
<evidence type="ECO:0000256" key="12">
    <source>
        <dbReference type="RuleBase" id="RU363034"/>
    </source>
</evidence>
<comment type="similarity">
    <text evidence="11 13">Belongs to the peptidase S1 family. CLIP subfamily.</text>
</comment>
<accession>A0A182ULV4</accession>
<proteinExistence type="inferred from homology"/>
<evidence type="ECO:0000313" key="17">
    <source>
        <dbReference type="Proteomes" id="UP000075903"/>
    </source>
</evidence>
<feature type="domain" description="Clip" evidence="15">
    <location>
        <begin position="57"/>
        <end position="110"/>
    </location>
</feature>
<comment type="subcellular location">
    <subcellularLocation>
        <location evidence="1 13">Secreted</location>
    </subcellularLocation>
</comment>
<dbReference type="InterPro" id="IPR022700">
    <property type="entry name" value="CLIP"/>
</dbReference>
<dbReference type="InterPro" id="IPR009003">
    <property type="entry name" value="Peptidase_S1_PA"/>
</dbReference>